<dbReference type="CDD" id="cd03692">
    <property type="entry name" value="mtIF2_IVc"/>
    <property type="match status" value="1"/>
</dbReference>
<dbReference type="Pfam" id="PF11987">
    <property type="entry name" value="IF-2"/>
    <property type="match status" value="1"/>
</dbReference>
<dbReference type="PRINTS" id="PR00315">
    <property type="entry name" value="ELONGATNFCT"/>
</dbReference>
<feature type="compositionally biased region" description="Basic and acidic residues" evidence="11">
    <location>
        <begin position="183"/>
        <end position="192"/>
    </location>
</feature>
<dbReference type="InterPro" id="IPR000795">
    <property type="entry name" value="T_Tr_GTP-bd_dom"/>
</dbReference>
<dbReference type="InterPro" id="IPR000178">
    <property type="entry name" value="TF_IF2_bacterial-like"/>
</dbReference>
<evidence type="ECO:0000259" key="12">
    <source>
        <dbReference type="PROSITE" id="PS51722"/>
    </source>
</evidence>
<dbReference type="EMBL" id="JASNQZ010000015">
    <property type="protein sequence ID" value="KAL0947419.1"/>
    <property type="molecule type" value="Genomic_DNA"/>
</dbReference>
<keyword evidence="5" id="KW-0648">Protein biosynthesis</keyword>
<sequence length="1008" mass="108072">MHRQRQVLPIFKSARLNVRSSSTATKPKPLAQETETPPTPGSSNLGKWGTGASPISFASTSTSKVAGKWAAIPPASSGAAKWSLPPSASQASSSSASSPIPSSSPYPSGPQSFNSDARRQSSETPSSPAFQPPAPGEPRYTGRNIQSYPGLAKTERSSLPRPSSRATEPMPQRHARQSAAQRTRSEPTRRAEPVQAPSLSFANPSARANNKVPPQPYARTPARAPLDPYAKSKSRAPDASPAHSFATPTNTSASASASQQDDPRLDRGLAPHQRLRTKEQKQKENKEVRNQAEPQLTAKQKEISMADEEDEDSLSTVVPAEDSVDIPPANSKPGHYERRELHKSRGSVLQQMVNEEDPVIAVRMQSKHDETIKTKKKKLGALQEKRVSRDVYIPTTVSVGMLAKLLDVKLERLQRKMQQAGMGDEASYDHVLTSDYAVLLAEEFGQNPIVNDEAAFDIYPSPPHPNPSTLPSRPPVVTIMGHVDHGKTTLLDTLRSSSVAKGEAGGITQHIGAFSVPVPAGNGSSGGLRSITFLDTPGHAAFSAMRARGASVTDMVVLVVAADDGIMPQTKEVIELYKKDQGNAGLVVAINKVDKPDVDIELVQKELLVEGIQLEVFGGDVPSVEVSGLTGHGLPNLIETLSAMAEIQDLRAERDGQVHGYVLESKVQKGLGAVATVLVLRGCLKPGSHIISGVHHAKVRAMSDPSGKAVKAVYPGMAVTVSGWKSLPNAGDEVLQGSESDIKKAIINRTRQLEAQAALADVEAINATRRLERDRREAEPNSDGPSTQPYLQAAFDNEGGPKELRLIVKGDVSGSVEALVGALQGIGNHLAAVKIVSSGVGEVTESDVTMAKTVGGIVVGFSVPTPRAMEVLAAQNNVPIVSSTIIYRLMDDIKERVIALLPVIIETKVTGEANVLQLFDIHLKAKMTKKVAGCRVINGLVEKSHHARVIRNGEAIYDGTLDTMRYLKKDVTEVRKGSECGLSFENFSDLREGDLIQMYQRIEKPGTL</sequence>
<evidence type="ECO:0000256" key="6">
    <source>
        <dbReference type="ARBA" id="ARBA00022946"/>
    </source>
</evidence>
<dbReference type="NCBIfam" id="TIGR00231">
    <property type="entry name" value="small_GTP"/>
    <property type="match status" value="1"/>
</dbReference>
<evidence type="ECO:0000256" key="8">
    <source>
        <dbReference type="ARBA" id="ARBA00023134"/>
    </source>
</evidence>
<dbReference type="Pfam" id="PF22042">
    <property type="entry name" value="EF-G_D2"/>
    <property type="match status" value="1"/>
</dbReference>
<dbReference type="SUPFAM" id="SSF50447">
    <property type="entry name" value="Translation proteins"/>
    <property type="match status" value="2"/>
</dbReference>
<evidence type="ECO:0000256" key="11">
    <source>
        <dbReference type="SAM" id="MobiDB-lite"/>
    </source>
</evidence>
<proteinExistence type="inferred from homology"/>
<dbReference type="Gene3D" id="3.40.50.10050">
    <property type="entry name" value="Translation initiation factor IF- 2, domain 3"/>
    <property type="match status" value="1"/>
</dbReference>
<comment type="similarity">
    <text evidence="2">Belongs to the TRAFAC class translation factor GTPase superfamily. Classic translation factor GTPase family. IF-2 subfamily.</text>
</comment>
<feature type="domain" description="Tr-type G" evidence="12">
    <location>
        <begin position="472"/>
        <end position="649"/>
    </location>
</feature>
<dbReference type="PANTHER" id="PTHR43381">
    <property type="entry name" value="TRANSLATION INITIATION FACTOR IF-2-RELATED"/>
    <property type="match status" value="1"/>
</dbReference>
<dbReference type="CDD" id="cd01887">
    <property type="entry name" value="IF2_eIF5B"/>
    <property type="match status" value="1"/>
</dbReference>
<dbReference type="Gene3D" id="2.40.30.10">
    <property type="entry name" value="Translation factors"/>
    <property type="match status" value="2"/>
</dbReference>
<dbReference type="Proteomes" id="UP001556367">
    <property type="component" value="Unassembled WGS sequence"/>
</dbReference>
<feature type="region of interest" description="Disordered" evidence="11">
    <location>
        <begin position="1"/>
        <end position="57"/>
    </location>
</feature>
<dbReference type="Pfam" id="PF00009">
    <property type="entry name" value="GTP_EFTU"/>
    <property type="match status" value="1"/>
</dbReference>
<dbReference type="InterPro" id="IPR009000">
    <property type="entry name" value="Transl_B-barrel_sf"/>
</dbReference>
<dbReference type="InterPro" id="IPR027417">
    <property type="entry name" value="P-loop_NTPase"/>
</dbReference>
<keyword evidence="7" id="KW-0496">Mitochondrion</keyword>
<evidence type="ECO:0000256" key="5">
    <source>
        <dbReference type="ARBA" id="ARBA00022917"/>
    </source>
</evidence>
<evidence type="ECO:0000313" key="14">
    <source>
        <dbReference type="Proteomes" id="UP001556367"/>
    </source>
</evidence>
<evidence type="ECO:0000256" key="10">
    <source>
        <dbReference type="ARBA" id="ARBA00044200"/>
    </source>
</evidence>
<dbReference type="SUPFAM" id="SSF52540">
    <property type="entry name" value="P-loop containing nucleoside triphosphate hydrolases"/>
    <property type="match status" value="1"/>
</dbReference>
<keyword evidence="4" id="KW-0547">Nucleotide-binding</keyword>
<evidence type="ECO:0000256" key="3">
    <source>
        <dbReference type="ARBA" id="ARBA00022540"/>
    </source>
</evidence>
<dbReference type="InterPro" id="IPR044145">
    <property type="entry name" value="IF2_II"/>
</dbReference>
<keyword evidence="8" id="KW-0342">GTP-binding</keyword>
<feature type="compositionally biased region" description="Basic and acidic residues" evidence="11">
    <location>
        <begin position="276"/>
        <end position="290"/>
    </location>
</feature>
<evidence type="ECO:0000256" key="7">
    <source>
        <dbReference type="ARBA" id="ARBA00023128"/>
    </source>
</evidence>
<evidence type="ECO:0000313" key="13">
    <source>
        <dbReference type="EMBL" id="KAL0947419.1"/>
    </source>
</evidence>
<organism evidence="13 14">
    <name type="scientific">Hohenbuehelia grisea</name>
    <dbReference type="NCBI Taxonomy" id="104357"/>
    <lineage>
        <taxon>Eukaryota</taxon>
        <taxon>Fungi</taxon>
        <taxon>Dikarya</taxon>
        <taxon>Basidiomycota</taxon>
        <taxon>Agaricomycotina</taxon>
        <taxon>Agaricomycetes</taxon>
        <taxon>Agaricomycetidae</taxon>
        <taxon>Agaricales</taxon>
        <taxon>Pleurotineae</taxon>
        <taxon>Pleurotaceae</taxon>
        <taxon>Hohenbuehelia</taxon>
    </lineage>
</organism>
<evidence type="ECO:0000256" key="4">
    <source>
        <dbReference type="ARBA" id="ARBA00022741"/>
    </source>
</evidence>
<evidence type="ECO:0000256" key="2">
    <source>
        <dbReference type="ARBA" id="ARBA00007733"/>
    </source>
</evidence>
<dbReference type="PANTHER" id="PTHR43381:SF20">
    <property type="entry name" value="TRANSLATION INITIATION FACTOR IF-2, MITOCHONDRIAL"/>
    <property type="match status" value="1"/>
</dbReference>
<protein>
    <recommendedName>
        <fullName evidence="10">Translation initiation factor IF-2, mitochondrial</fullName>
    </recommendedName>
</protein>
<dbReference type="SUPFAM" id="SSF52156">
    <property type="entry name" value="Initiation factor IF2/eIF5b, domain 3"/>
    <property type="match status" value="1"/>
</dbReference>
<dbReference type="Gene3D" id="3.40.50.300">
    <property type="entry name" value="P-loop containing nucleotide triphosphate hydrolases"/>
    <property type="match status" value="1"/>
</dbReference>
<feature type="compositionally biased region" description="Polar residues" evidence="11">
    <location>
        <begin position="197"/>
        <end position="208"/>
    </location>
</feature>
<gene>
    <name evidence="13" type="ORF">HGRIS_013532</name>
</gene>
<dbReference type="InterPro" id="IPR023115">
    <property type="entry name" value="TIF_IF2_dom3"/>
</dbReference>
<keyword evidence="14" id="KW-1185">Reference proteome</keyword>
<dbReference type="PROSITE" id="PS51722">
    <property type="entry name" value="G_TR_2"/>
    <property type="match status" value="1"/>
</dbReference>
<dbReference type="InterPro" id="IPR015760">
    <property type="entry name" value="TIF_IF2"/>
</dbReference>
<dbReference type="InterPro" id="IPR036925">
    <property type="entry name" value="TIF_IF2_dom3_sf"/>
</dbReference>
<comment type="caution">
    <text evidence="13">The sequence shown here is derived from an EMBL/GenBank/DDBJ whole genome shotgun (WGS) entry which is preliminary data.</text>
</comment>
<feature type="compositionally biased region" description="Low complexity" evidence="11">
    <location>
        <begin position="246"/>
        <end position="258"/>
    </location>
</feature>
<reference evidence="14" key="1">
    <citation type="submission" date="2024-06" db="EMBL/GenBank/DDBJ databases">
        <title>Multi-omics analyses provide insights into the biosynthesis of the anticancer antibiotic pleurotin in Hohenbuehelia grisea.</title>
        <authorList>
            <person name="Weaver J.A."/>
            <person name="Alberti F."/>
        </authorList>
    </citation>
    <scope>NUCLEOTIDE SEQUENCE [LARGE SCALE GENOMIC DNA]</scope>
    <source>
        <strain evidence="14">T-177</strain>
    </source>
</reference>
<feature type="region of interest" description="Disordered" evidence="11">
    <location>
        <begin position="771"/>
        <end position="795"/>
    </location>
</feature>
<keyword evidence="3" id="KW-0396">Initiation factor</keyword>
<dbReference type="InterPro" id="IPR053905">
    <property type="entry name" value="EF-G-like_DII"/>
</dbReference>
<dbReference type="HAMAP" id="MF_00100_B">
    <property type="entry name" value="IF_2_B"/>
    <property type="match status" value="1"/>
</dbReference>
<accession>A0ABR3IVP6</accession>
<dbReference type="CDD" id="cd03702">
    <property type="entry name" value="IF2_mtIF2_II"/>
    <property type="match status" value="1"/>
</dbReference>
<feature type="compositionally biased region" description="Low complexity" evidence="11">
    <location>
        <begin position="83"/>
        <end position="101"/>
    </location>
</feature>
<comment type="function">
    <text evidence="9">One of the essential components for the initiation of protein synthesis. Protects formylmethionyl-tRNA from spontaneous hydrolysis and promotes its binding to the 30S ribosomal subunits. Also involved in the hydrolysis of GTP during the formation of the 70S ribosomal complex.</text>
</comment>
<dbReference type="NCBIfam" id="TIGR00487">
    <property type="entry name" value="IF-2"/>
    <property type="match status" value="1"/>
</dbReference>
<feature type="compositionally biased region" description="Polar residues" evidence="11">
    <location>
        <begin position="33"/>
        <end position="45"/>
    </location>
</feature>
<comment type="subcellular location">
    <subcellularLocation>
        <location evidence="1">Mitochondrion</location>
    </subcellularLocation>
</comment>
<keyword evidence="6" id="KW-0809">Transit peptide</keyword>
<evidence type="ECO:0000256" key="1">
    <source>
        <dbReference type="ARBA" id="ARBA00004173"/>
    </source>
</evidence>
<dbReference type="InterPro" id="IPR005225">
    <property type="entry name" value="Small_GTP-bd"/>
</dbReference>
<feature type="region of interest" description="Disordered" evidence="11">
    <location>
        <begin position="75"/>
        <end position="336"/>
    </location>
</feature>
<name>A0ABR3IVP6_9AGAR</name>
<evidence type="ECO:0000256" key="9">
    <source>
        <dbReference type="ARBA" id="ARBA00025162"/>
    </source>
</evidence>